<dbReference type="PIRSF" id="PIRSF000876">
    <property type="entry name" value="RR_chemtxs_CheB"/>
    <property type="match status" value="1"/>
</dbReference>
<dbReference type="NCBIfam" id="NF001965">
    <property type="entry name" value="PRK00742.1"/>
    <property type="match status" value="1"/>
</dbReference>
<keyword evidence="5 7" id="KW-0597">Phosphoprotein</keyword>
<reference evidence="10 11" key="1">
    <citation type="submission" date="2020-07" db="EMBL/GenBank/DDBJ databases">
        <title>Genomic Encyclopedia of Type Strains, Phase IV (KMG-IV): sequencing the most valuable type-strain genomes for metagenomic binning, comparative biology and taxonomic classification.</title>
        <authorList>
            <person name="Goeker M."/>
        </authorList>
    </citation>
    <scope>NUCLEOTIDE SEQUENCE [LARGE SCALE GENOMIC DNA]</scope>
    <source>
        <strain evidence="10 11">DSM 17721</strain>
    </source>
</reference>
<feature type="modified residue" description="4-aspartylphosphate" evidence="5 7">
    <location>
        <position position="54"/>
    </location>
</feature>
<dbReference type="GO" id="GO:0005737">
    <property type="term" value="C:cytoplasm"/>
    <property type="evidence" value="ECO:0007669"/>
    <property type="project" value="UniProtKB-SubCell"/>
</dbReference>
<keyword evidence="3 5" id="KW-0378">Hydrolase</keyword>
<dbReference type="PANTHER" id="PTHR42872:SF6">
    <property type="entry name" value="PROTEIN-GLUTAMATE METHYLESTERASE_PROTEIN-GLUTAMINE GLUTAMINASE"/>
    <property type="match status" value="1"/>
</dbReference>
<evidence type="ECO:0000256" key="6">
    <source>
        <dbReference type="PROSITE-ProRule" id="PRU00050"/>
    </source>
</evidence>
<keyword evidence="1 5" id="KW-0963">Cytoplasm</keyword>
<evidence type="ECO:0000256" key="3">
    <source>
        <dbReference type="ARBA" id="ARBA00022801"/>
    </source>
</evidence>
<dbReference type="GO" id="GO:0006935">
    <property type="term" value="P:chemotaxis"/>
    <property type="evidence" value="ECO:0007669"/>
    <property type="project" value="UniProtKB-UniRule"/>
</dbReference>
<protein>
    <recommendedName>
        <fullName evidence="5">Protein-glutamate methylesterase/protein-glutamine glutaminase</fullName>
        <ecNumber evidence="5">3.1.1.61</ecNumber>
        <ecNumber evidence="5">3.5.1.44</ecNumber>
    </recommendedName>
</protein>
<dbReference type="Pfam" id="PF01339">
    <property type="entry name" value="CheB_methylest"/>
    <property type="match status" value="1"/>
</dbReference>
<gene>
    <name evidence="5" type="primary">cheB</name>
    <name evidence="10" type="ORF">HNR65_003036</name>
</gene>
<dbReference type="Gene3D" id="3.40.50.2300">
    <property type="match status" value="1"/>
</dbReference>
<dbReference type="PROSITE" id="PS50110">
    <property type="entry name" value="RESPONSE_REGULATORY"/>
    <property type="match status" value="1"/>
</dbReference>
<dbReference type="SMART" id="SM00448">
    <property type="entry name" value="REC"/>
    <property type="match status" value="1"/>
</dbReference>
<dbReference type="PANTHER" id="PTHR42872">
    <property type="entry name" value="PROTEIN-GLUTAMATE METHYLESTERASE/PROTEIN-GLUTAMINE GLUTAMINASE"/>
    <property type="match status" value="1"/>
</dbReference>
<dbReference type="RefSeq" id="WP_181552312.1">
    <property type="nucleotide sequence ID" value="NZ_JACDUS010000011.1"/>
</dbReference>
<dbReference type="NCBIfam" id="NF009206">
    <property type="entry name" value="PRK12555.1"/>
    <property type="match status" value="1"/>
</dbReference>
<evidence type="ECO:0000259" key="9">
    <source>
        <dbReference type="PROSITE" id="PS50122"/>
    </source>
</evidence>
<evidence type="ECO:0000259" key="8">
    <source>
        <dbReference type="PROSITE" id="PS50110"/>
    </source>
</evidence>
<dbReference type="InterPro" id="IPR008248">
    <property type="entry name" value="CheB-like"/>
</dbReference>
<dbReference type="AlphaFoldDB" id="A0A7W0CBG0"/>
<dbReference type="GO" id="GO:0050568">
    <property type="term" value="F:protein-glutamine glutaminase activity"/>
    <property type="evidence" value="ECO:0007669"/>
    <property type="project" value="UniProtKB-UniRule"/>
</dbReference>
<comment type="caution">
    <text evidence="10">The sequence shown here is derived from an EMBL/GenBank/DDBJ whole genome shotgun (WGS) entry which is preliminary data.</text>
</comment>
<comment type="subcellular location">
    <subcellularLocation>
        <location evidence="5">Cytoplasm</location>
    </subcellularLocation>
</comment>
<dbReference type="SUPFAM" id="SSF52172">
    <property type="entry name" value="CheY-like"/>
    <property type="match status" value="1"/>
</dbReference>
<dbReference type="Pfam" id="PF00072">
    <property type="entry name" value="Response_reg"/>
    <property type="match status" value="1"/>
</dbReference>
<evidence type="ECO:0000256" key="5">
    <source>
        <dbReference type="HAMAP-Rule" id="MF_00099"/>
    </source>
</evidence>
<comment type="function">
    <text evidence="5">Involved in chemotaxis. Part of a chemotaxis signal transduction system that modulates chemotaxis in response to various stimuli. Catalyzes the demethylation of specific methylglutamate residues introduced into the chemoreceptors (methyl-accepting chemotaxis proteins or MCP) by CheR. Also mediates the irreversible deamidation of specific glutamine residues to glutamic acid.</text>
</comment>
<dbReference type="GO" id="GO:0000156">
    <property type="term" value="F:phosphorelay response regulator activity"/>
    <property type="evidence" value="ECO:0007669"/>
    <property type="project" value="InterPro"/>
</dbReference>
<comment type="domain">
    <text evidence="5">Contains a C-terminal catalytic domain, and an N-terminal region which modulates catalytic activity.</text>
</comment>
<comment type="similarity">
    <text evidence="5">Belongs to the CheB family.</text>
</comment>
<dbReference type="Proteomes" id="UP000525298">
    <property type="component" value="Unassembled WGS sequence"/>
</dbReference>
<feature type="domain" description="CheB-type methylesterase" evidence="9">
    <location>
        <begin position="153"/>
        <end position="345"/>
    </location>
</feature>
<comment type="catalytic activity">
    <reaction evidence="4 5">
        <text>[protein]-L-glutamate 5-O-methyl ester + H2O = L-glutamyl-[protein] + methanol + H(+)</text>
        <dbReference type="Rhea" id="RHEA:23236"/>
        <dbReference type="Rhea" id="RHEA-COMP:10208"/>
        <dbReference type="Rhea" id="RHEA-COMP:10311"/>
        <dbReference type="ChEBI" id="CHEBI:15377"/>
        <dbReference type="ChEBI" id="CHEBI:15378"/>
        <dbReference type="ChEBI" id="CHEBI:17790"/>
        <dbReference type="ChEBI" id="CHEBI:29973"/>
        <dbReference type="ChEBI" id="CHEBI:82795"/>
        <dbReference type="EC" id="3.1.1.61"/>
    </reaction>
</comment>
<proteinExistence type="inferred from homology"/>
<dbReference type="CDD" id="cd17541">
    <property type="entry name" value="REC_CheB-like"/>
    <property type="match status" value="1"/>
</dbReference>
<feature type="active site" evidence="5 6">
    <location>
        <position position="191"/>
    </location>
</feature>
<dbReference type="InterPro" id="IPR035909">
    <property type="entry name" value="CheB_C"/>
</dbReference>
<keyword evidence="11" id="KW-1185">Reference proteome</keyword>
<dbReference type="EC" id="3.1.1.61" evidence="5"/>
<keyword evidence="2 5" id="KW-0145">Chemotaxis</keyword>
<dbReference type="Gene3D" id="3.40.50.180">
    <property type="entry name" value="Methylesterase CheB, C-terminal domain"/>
    <property type="match status" value="1"/>
</dbReference>
<name>A0A7W0CBG0_9BACT</name>
<evidence type="ECO:0000256" key="1">
    <source>
        <dbReference type="ARBA" id="ARBA00022490"/>
    </source>
</evidence>
<dbReference type="HAMAP" id="MF_00099">
    <property type="entry name" value="CheB_chemtxs"/>
    <property type="match status" value="1"/>
</dbReference>
<dbReference type="InterPro" id="IPR000673">
    <property type="entry name" value="Sig_transdc_resp-reg_Me-estase"/>
</dbReference>
<feature type="domain" description="Response regulatory" evidence="8">
    <location>
        <begin position="3"/>
        <end position="120"/>
    </location>
</feature>
<evidence type="ECO:0000256" key="4">
    <source>
        <dbReference type="ARBA" id="ARBA00048267"/>
    </source>
</evidence>
<evidence type="ECO:0000313" key="11">
    <source>
        <dbReference type="Proteomes" id="UP000525298"/>
    </source>
</evidence>
<sequence length="346" mass="37061">MIRVIIVDDSAIVRQVLSRELSRAEDIDVVATAPDPYVARDKIVELRPDVVLLDMEMPRMDGLSFLKKLMKHLPIPVIIVSSLTPRGGELAVEAMNAGAVDVMCKPGSALSVNNMSEALIEKIRAAAKAEVKNTGVRHAETGAGRPQIRITQAKMTDTVIAIGASTGGTQAIQEVLTRMPGNAPGIVIVQHMPEQFTASLAQRLNQLCAVEVREAKNNDSVLPGTALIAPGNYHLLLQRSGARFYVQTRSGPLVCGHRPSVEVLFKSVARAAGRNAVGVILTGMGKDGASGLLEMRNNHARTIAQDEQSCVVFGMPKEAIALGAAETVLPLSRIPEKIIQSINEKH</sequence>
<dbReference type="SUPFAM" id="SSF52738">
    <property type="entry name" value="Methylesterase CheB, C-terminal domain"/>
    <property type="match status" value="1"/>
</dbReference>
<accession>A0A7W0CBG0</accession>
<dbReference type="EC" id="3.5.1.44" evidence="5"/>
<feature type="active site" evidence="5 6">
    <location>
        <position position="287"/>
    </location>
</feature>
<dbReference type="EMBL" id="JACDUS010000011">
    <property type="protein sequence ID" value="MBA2882682.1"/>
    <property type="molecule type" value="Genomic_DNA"/>
</dbReference>
<evidence type="ECO:0000256" key="7">
    <source>
        <dbReference type="PROSITE-ProRule" id="PRU00169"/>
    </source>
</evidence>
<evidence type="ECO:0000313" key="10">
    <source>
        <dbReference type="EMBL" id="MBA2882682.1"/>
    </source>
</evidence>
<dbReference type="InterPro" id="IPR011006">
    <property type="entry name" value="CheY-like_superfamily"/>
</dbReference>
<dbReference type="GO" id="GO:0008984">
    <property type="term" value="F:protein-glutamate methylesterase activity"/>
    <property type="evidence" value="ECO:0007669"/>
    <property type="project" value="UniProtKB-UniRule"/>
</dbReference>
<dbReference type="PROSITE" id="PS50122">
    <property type="entry name" value="CHEB"/>
    <property type="match status" value="1"/>
</dbReference>
<feature type="active site" evidence="5 6">
    <location>
        <position position="165"/>
    </location>
</feature>
<comment type="catalytic activity">
    <reaction evidence="5">
        <text>L-glutaminyl-[protein] + H2O = L-glutamyl-[protein] + NH4(+)</text>
        <dbReference type="Rhea" id="RHEA:16441"/>
        <dbReference type="Rhea" id="RHEA-COMP:10207"/>
        <dbReference type="Rhea" id="RHEA-COMP:10208"/>
        <dbReference type="ChEBI" id="CHEBI:15377"/>
        <dbReference type="ChEBI" id="CHEBI:28938"/>
        <dbReference type="ChEBI" id="CHEBI:29973"/>
        <dbReference type="ChEBI" id="CHEBI:30011"/>
        <dbReference type="EC" id="3.5.1.44"/>
    </reaction>
</comment>
<comment type="PTM">
    <text evidence="5">Phosphorylated by CheA. Phosphorylation of the N-terminal regulatory domain activates the methylesterase activity.</text>
</comment>
<dbReference type="InterPro" id="IPR001789">
    <property type="entry name" value="Sig_transdc_resp-reg_receiver"/>
</dbReference>
<organism evidence="10 11">
    <name type="scientific">Desulfosalsimonas propionicica</name>
    <dbReference type="NCBI Taxonomy" id="332175"/>
    <lineage>
        <taxon>Bacteria</taxon>
        <taxon>Pseudomonadati</taxon>
        <taxon>Thermodesulfobacteriota</taxon>
        <taxon>Desulfobacteria</taxon>
        <taxon>Desulfobacterales</taxon>
        <taxon>Desulfosalsimonadaceae</taxon>
        <taxon>Desulfosalsimonas</taxon>
    </lineage>
</organism>
<evidence type="ECO:0000256" key="2">
    <source>
        <dbReference type="ARBA" id="ARBA00022500"/>
    </source>
</evidence>
<dbReference type="CDD" id="cd16432">
    <property type="entry name" value="CheB_Rec"/>
    <property type="match status" value="1"/>
</dbReference>